<evidence type="ECO:0000313" key="3">
    <source>
        <dbReference type="Proteomes" id="UP000226592"/>
    </source>
</evidence>
<feature type="transmembrane region" description="Helical" evidence="1">
    <location>
        <begin position="366"/>
        <end position="386"/>
    </location>
</feature>
<sequence>MAKRKTQKREMSPGDLYREIAVSREEFGEGAGKLVKREEVPFVRFCKGIHKRFPSLGKGAKFGKEHREAVDFLGWNLKAEEFAATAKFVLIATIIIGVLASIIISVSPLRDIIIGFVGVPQLVMIYIAAPFVVIALIATNYIQSYPVSAAQTEQTKALTYVPEIVGYMIMSMKLVPNLEKAVEFSAEHGSGKISDDFKRIIWDTQIGVYGTLSEALDQLAYNWGKFSDEFKHALMMIRASVLENTEAKRYQLLDKTMTTILTSIRDKMETYAKELSEPSVLLFYLGVLLPLILIIVLPIGSAFSGTSMASTWVLVGIYNILIPVVTLLFARHVLKKRPPTSESPKIPDNYPGLPPKYKARIGKSLVDLRLIIASMILIGVAGSFVLSVEGIPPKSWSEPFAPQLLAADRTIADVMEDVSQPVDYYEDGSAFERTLISRYGEERGKQLFVSERTKFFSNPKNDATPYNLIFGLVLTISLCFFAWLYFTNVYKRKAQLVIEKMESEFKDSLYILASRLGENKPVEEALKHTRNFLPGFEISKRIFTKTIENIELLGMPLELAVFDKNYGSLRNVPSRTIQTGMRILVDSVKLGVNVAARTIISLSLQLGNSEKVNKDLKLMISDTTSMMRTMSIFIAPVVLGVTTALQKVVMITLSTIQTSSVGNTLSDLSSLPGGAPGGLGSISQGTQLFAIDSATQASMVQPWQFVIIVATYVLQLVFIMVYFSSKIEEDNDILFRLNLAKALPIATIVFLLSVIASSTVVGNFG</sequence>
<keyword evidence="1" id="KW-0472">Membrane</keyword>
<dbReference type="EMBL" id="NZBU01000011">
    <property type="protein sequence ID" value="MAG22346.1"/>
    <property type="molecule type" value="Genomic_DNA"/>
</dbReference>
<comment type="caution">
    <text evidence="2">The sequence shown here is derived from an EMBL/GenBank/DDBJ whole genome shotgun (WGS) entry which is preliminary data.</text>
</comment>
<evidence type="ECO:0000313" key="2">
    <source>
        <dbReference type="EMBL" id="MAG22346.1"/>
    </source>
</evidence>
<gene>
    <name evidence="2" type="ORF">CL943_03535</name>
</gene>
<feature type="transmembrane region" description="Helical" evidence="1">
    <location>
        <begin position="309"/>
        <end position="330"/>
    </location>
</feature>
<evidence type="ECO:0000256" key="1">
    <source>
        <dbReference type="SAM" id="Phobius"/>
    </source>
</evidence>
<feature type="transmembrane region" description="Helical" evidence="1">
    <location>
        <begin position="112"/>
        <end position="138"/>
    </location>
</feature>
<dbReference type="AlphaFoldDB" id="A0A2D6M1S1"/>
<feature type="transmembrane region" description="Helical" evidence="1">
    <location>
        <begin position="743"/>
        <end position="764"/>
    </location>
</feature>
<proteinExistence type="predicted"/>
<name>A0A2D6M1S1_9ARCH</name>
<evidence type="ECO:0008006" key="4">
    <source>
        <dbReference type="Google" id="ProtNLM"/>
    </source>
</evidence>
<feature type="transmembrane region" description="Helical" evidence="1">
    <location>
        <begin position="281"/>
        <end position="303"/>
    </location>
</feature>
<protein>
    <recommendedName>
        <fullName evidence="4">Type II secretion system F family protein</fullName>
    </recommendedName>
</protein>
<feature type="transmembrane region" description="Helical" evidence="1">
    <location>
        <begin position="88"/>
        <end position="106"/>
    </location>
</feature>
<feature type="transmembrane region" description="Helical" evidence="1">
    <location>
        <begin position="466"/>
        <end position="486"/>
    </location>
</feature>
<keyword evidence="1" id="KW-1133">Transmembrane helix</keyword>
<feature type="transmembrane region" description="Helical" evidence="1">
    <location>
        <begin position="703"/>
        <end position="723"/>
    </location>
</feature>
<dbReference type="Proteomes" id="UP000226592">
    <property type="component" value="Unassembled WGS sequence"/>
</dbReference>
<accession>A0A2D6M1S1</accession>
<reference evidence="3" key="1">
    <citation type="submission" date="2017-09" db="EMBL/GenBank/DDBJ databases">
        <title>The Reconstruction of 2,631 Draft Metagenome-Assembled Genomes from the Global Oceans.</title>
        <authorList>
            <person name="Tully B.J."/>
            <person name="Graham E.D."/>
            <person name="Heidelberg J.F."/>
        </authorList>
    </citation>
    <scope>NUCLEOTIDE SEQUENCE [LARGE SCALE GENOMIC DNA]</scope>
</reference>
<keyword evidence="1" id="KW-0812">Transmembrane</keyword>
<feature type="transmembrane region" description="Helical" evidence="1">
    <location>
        <begin position="632"/>
        <end position="656"/>
    </location>
</feature>
<organism evidence="2 3">
    <name type="scientific">Candidatus Iainarchaeum sp</name>
    <dbReference type="NCBI Taxonomy" id="3101447"/>
    <lineage>
        <taxon>Archaea</taxon>
        <taxon>Candidatus Iainarchaeota</taxon>
        <taxon>Candidatus Iainarchaeia</taxon>
        <taxon>Candidatus Iainarchaeales</taxon>
        <taxon>Candidatus Iainarchaeaceae</taxon>
        <taxon>Candidatus Iainarchaeum</taxon>
    </lineage>
</organism>